<keyword evidence="2" id="KW-1185">Reference proteome</keyword>
<reference evidence="1 2" key="1">
    <citation type="submission" date="2021-01" db="EMBL/GenBank/DDBJ databases">
        <title>Genomic Encyclopedia of Type Strains, Phase IV (KMG-IV): sequencing the most valuable type-strain genomes for metagenomic binning, comparative biology and taxonomic classification.</title>
        <authorList>
            <person name="Goeker M."/>
        </authorList>
    </citation>
    <scope>NUCLEOTIDE SEQUENCE [LARGE SCALE GENOMIC DNA]</scope>
    <source>
        <strain evidence="1 2">DSM 21461</strain>
    </source>
</reference>
<evidence type="ECO:0000313" key="2">
    <source>
        <dbReference type="Proteomes" id="UP000720595"/>
    </source>
</evidence>
<gene>
    <name evidence="1" type="ORF">JOD41_000014</name>
</gene>
<sequence>MVNCKILTSKEELGSIVKKVFYEAKDKEAYKTITIKINEELKN</sequence>
<organism evidence="1 2">
    <name type="scientific">Peptoniphilus gorbachii</name>
    <dbReference type="NCBI Taxonomy" id="411567"/>
    <lineage>
        <taxon>Bacteria</taxon>
        <taxon>Bacillati</taxon>
        <taxon>Bacillota</taxon>
        <taxon>Tissierellia</taxon>
        <taxon>Tissierellales</taxon>
        <taxon>Peptoniphilaceae</taxon>
        <taxon>Peptoniphilus</taxon>
    </lineage>
</organism>
<proteinExistence type="predicted"/>
<accession>A0ABS2MH04</accession>
<dbReference type="RefSeq" id="WP_275587923.1">
    <property type="nucleotide sequence ID" value="NZ_JAFBDH010000001.1"/>
</dbReference>
<comment type="caution">
    <text evidence="1">The sequence shown here is derived from an EMBL/GenBank/DDBJ whole genome shotgun (WGS) entry which is preliminary data.</text>
</comment>
<name>A0ABS2MH04_9FIRM</name>
<protein>
    <submittedName>
        <fullName evidence="1">Uncharacterized protein</fullName>
    </submittedName>
</protein>
<evidence type="ECO:0000313" key="1">
    <source>
        <dbReference type="EMBL" id="MBM7549299.1"/>
    </source>
</evidence>
<dbReference type="Proteomes" id="UP000720595">
    <property type="component" value="Unassembled WGS sequence"/>
</dbReference>
<dbReference type="EMBL" id="JAFBDH010000001">
    <property type="protein sequence ID" value="MBM7549299.1"/>
    <property type="molecule type" value="Genomic_DNA"/>
</dbReference>